<dbReference type="AlphaFoldDB" id="A0A1G9LSA1"/>
<reference evidence="2 3" key="1">
    <citation type="submission" date="2016-10" db="EMBL/GenBank/DDBJ databases">
        <authorList>
            <person name="de Groot N.N."/>
        </authorList>
    </citation>
    <scope>NUCLEOTIDE SEQUENCE [LARGE SCALE GENOMIC DNA]</scope>
    <source>
        <strain evidence="2 3">DSM 1736</strain>
    </source>
</reference>
<feature type="transmembrane region" description="Helical" evidence="1">
    <location>
        <begin position="171"/>
        <end position="189"/>
    </location>
</feature>
<organism evidence="2 3">
    <name type="scientific">Dendrosporobacter quercicolus</name>
    <dbReference type="NCBI Taxonomy" id="146817"/>
    <lineage>
        <taxon>Bacteria</taxon>
        <taxon>Bacillati</taxon>
        <taxon>Bacillota</taxon>
        <taxon>Negativicutes</taxon>
        <taxon>Selenomonadales</taxon>
        <taxon>Sporomusaceae</taxon>
        <taxon>Dendrosporobacter</taxon>
    </lineage>
</organism>
<dbReference type="OrthoDB" id="1680253at2"/>
<dbReference type="EMBL" id="FNHB01000001">
    <property type="protein sequence ID" value="SDL64654.1"/>
    <property type="molecule type" value="Genomic_DNA"/>
</dbReference>
<feature type="transmembrane region" description="Helical" evidence="1">
    <location>
        <begin position="52"/>
        <end position="78"/>
    </location>
</feature>
<keyword evidence="3" id="KW-1185">Reference proteome</keyword>
<accession>A0A1G9LSA1</accession>
<name>A0A1G9LSA1_9FIRM</name>
<dbReference type="RefSeq" id="WP_092067845.1">
    <property type="nucleotide sequence ID" value="NZ_FNHB01000001.1"/>
</dbReference>
<proteinExistence type="predicted"/>
<dbReference type="Proteomes" id="UP000214880">
    <property type="component" value="Unassembled WGS sequence"/>
</dbReference>
<gene>
    <name evidence="2" type="ORF">SAMN04488502_101447</name>
</gene>
<dbReference type="STRING" id="146817.SAMN04488502_101447"/>
<evidence type="ECO:0000256" key="1">
    <source>
        <dbReference type="SAM" id="Phobius"/>
    </source>
</evidence>
<evidence type="ECO:0000313" key="3">
    <source>
        <dbReference type="Proteomes" id="UP000214880"/>
    </source>
</evidence>
<keyword evidence="1" id="KW-0812">Transmembrane</keyword>
<evidence type="ECO:0000313" key="2">
    <source>
        <dbReference type="EMBL" id="SDL64654.1"/>
    </source>
</evidence>
<keyword evidence="1" id="KW-1133">Transmembrane helix</keyword>
<evidence type="ECO:0008006" key="4">
    <source>
        <dbReference type="Google" id="ProtNLM"/>
    </source>
</evidence>
<protein>
    <recommendedName>
        <fullName evidence="4">UbiA prenyltransferase family protein</fullName>
    </recommendedName>
</protein>
<sequence length="195" mass="21360">MSPAIFEFACIALAVLLCALAVKLTDDFLDRDLDAAAGQNNWTQHLGSGTPVYAMLLLAVSAGLRADICLPLFLSSYITGMFNDLRQPFPSRLTGWQECLLVLAAGAILFSWNIMLFSLLFIIAVQLADDCLDYSADLLSGQRNFAHRFGIVESLLLAIIALLLSCWLNPALFGPVLCGAGLFYLSLFYKEALKW</sequence>
<feature type="transmembrane region" description="Helical" evidence="1">
    <location>
        <begin position="99"/>
        <end position="125"/>
    </location>
</feature>
<feature type="transmembrane region" description="Helical" evidence="1">
    <location>
        <begin position="145"/>
        <end position="164"/>
    </location>
</feature>
<keyword evidence="1" id="KW-0472">Membrane</keyword>